<dbReference type="EMBL" id="CZPZ01000034">
    <property type="protein sequence ID" value="CUS39307.1"/>
    <property type="molecule type" value="Genomic_DNA"/>
</dbReference>
<protein>
    <recommendedName>
        <fullName evidence="1">KilA-N DNA-binding domain-containing protein</fullName>
    </recommendedName>
</protein>
<dbReference type="STRING" id="1742973.COMA2_70073"/>
<dbReference type="Pfam" id="PF10543">
    <property type="entry name" value="ORF6N"/>
    <property type="match status" value="1"/>
</dbReference>
<proteinExistence type="predicted"/>
<evidence type="ECO:0000259" key="1">
    <source>
        <dbReference type="Pfam" id="PF10543"/>
    </source>
</evidence>
<organism evidence="2 3">
    <name type="scientific">Candidatus Nitrospira nitrificans</name>
    <dbReference type="NCBI Taxonomy" id="1742973"/>
    <lineage>
        <taxon>Bacteria</taxon>
        <taxon>Pseudomonadati</taxon>
        <taxon>Nitrospirota</taxon>
        <taxon>Nitrospiria</taxon>
        <taxon>Nitrospirales</taxon>
        <taxon>Nitrospiraceae</taxon>
        <taxon>Nitrospira</taxon>
    </lineage>
</organism>
<keyword evidence="3" id="KW-1185">Reference proteome</keyword>
<name>A0A0S4LTJ8_9BACT</name>
<evidence type="ECO:0000313" key="3">
    <source>
        <dbReference type="Proteomes" id="UP000198736"/>
    </source>
</evidence>
<feature type="domain" description="KilA-N DNA-binding" evidence="1">
    <location>
        <begin position="13"/>
        <end position="89"/>
    </location>
</feature>
<gene>
    <name evidence="2" type="ORF">COMA2_70073</name>
</gene>
<dbReference type="AlphaFoldDB" id="A0A0S4LTJ8"/>
<sequence>MSNVIPIERIERTILLVRGHKVILDRDLAALYGVATRGLNKAVSRNLERFPADFMMQLTRSEFSNLKSQLGTSSWGGTRKLSRAFTEQGGDAFWSPSQ</sequence>
<dbReference type="RefSeq" id="WP_217490812.1">
    <property type="nucleotide sequence ID" value="NZ_CZPZ01000034.1"/>
</dbReference>
<dbReference type="Proteomes" id="UP000198736">
    <property type="component" value="Unassembled WGS sequence"/>
</dbReference>
<accession>A0A0S4LTJ8</accession>
<dbReference type="InterPro" id="IPR018873">
    <property type="entry name" value="KilA-N_DNA-bd_domain"/>
</dbReference>
<reference evidence="3" key="1">
    <citation type="submission" date="2015-10" db="EMBL/GenBank/DDBJ databases">
        <authorList>
            <person name="Luecker S."/>
            <person name="Luecker S."/>
        </authorList>
    </citation>
    <scope>NUCLEOTIDE SEQUENCE [LARGE SCALE GENOMIC DNA]</scope>
</reference>
<evidence type="ECO:0000313" key="2">
    <source>
        <dbReference type="EMBL" id="CUS39307.1"/>
    </source>
</evidence>